<dbReference type="FunFam" id="2.60.120.330:FF:000001">
    <property type="entry name" value="Protein SRG1"/>
    <property type="match status" value="1"/>
</dbReference>
<evidence type="ECO:0000313" key="8">
    <source>
        <dbReference type="Proteomes" id="UP000729402"/>
    </source>
</evidence>
<accession>A0A8J5WR06</accession>
<comment type="similarity">
    <text evidence="1 5">Belongs to the iron/ascorbate-dependent oxidoreductase family.</text>
</comment>
<evidence type="ECO:0000256" key="4">
    <source>
        <dbReference type="ARBA" id="ARBA00023004"/>
    </source>
</evidence>
<dbReference type="OrthoDB" id="288590at2759"/>
<dbReference type="Proteomes" id="UP000729402">
    <property type="component" value="Unassembled WGS sequence"/>
</dbReference>
<evidence type="ECO:0000256" key="2">
    <source>
        <dbReference type="ARBA" id="ARBA00022723"/>
    </source>
</evidence>
<dbReference type="AlphaFoldDB" id="A0A8J5WR06"/>
<keyword evidence="2 5" id="KW-0479">Metal-binding</keyword>
<keyword evidence="8" id="KW-1185">Reference proteome</keyword>
<dbReference type="InterPro" id="IPR026992">
    <property type="entry name" value="DIOX_N"/>
</dbReference>
<dbReference type="PROSITE" id="PS51471">
    <property type="entry name" value="FE2OG_OXY"/>
    <property type="match status" value="1"/>
</dbReference>
<dbReference type="Pfam" id="PF14226">
    <property type="entry name" value="DIOX_N"/>
    <property type="match status" value="1"/>
</dbReference>
<protein>
    <recommendedName>
        <fullName evidence="6">Fe2OG dioxygenase domain-containing protein</fullName>
    </recommendedName>
</protein>
<feature type="domain" description="Fe2OG dioxygenase" evidence="6">
    <location>
        <begin position="229"/>
        <end position="329"/>
    </location>
</feature>
<dbReference type="GO" id="GO:0046872">
    <property type="term" value="F:metal ion binding"/>
    <property type="evidence" value="ECO:0007669"/>
    <property type="project" value="UniProtKB-KW"/>
</dbReference>
<dbReference type="GO" id="GO:0016491">
    <property type="term" value="F:oxidoreductase activity"/>
    <property type="evidence" value="ECO:0007669"/>
    <property type="project" value="UniProtKB-KW"/>
</dbReference>
<sequence length="379" mass="42833">MAEAKVNGSLAVPNVQALAETCNGPDEQIPQRYVRTEASSGEVISNCHDNVAAPIIDLNKLLAAQSSEEECVKLRSACQNLGLFQVCNARFLAFRYSIKHLWNKNLQLINHGVPDEVIGNFKRDIVEFFSQPLDAKKEYSQLPNNLEGYGQVFVVSEDQKLDWGDMMYLTVHPSDLRDLRFWPTYPASFRQSIDAYSSETKGLARCILEFMVKAIGAEPELLLGIFEEQARGMRMNYYPPCKQADKVLGLSPHTDATGLTLLLQVNDVQGLQIKKDGKWFSVNALNDALIVNIGDTLEVLSNGKFRSVEHRAVIHPNKERISVALFHYPCENLVLSPLPEFVEDGKVHYRSMRYQDFLKQMLTAQLDGKNRLEKLKLEQ</sequence>
<dbReference type="PANTHER" id="PTHR47991">
    <property type="entry name" value="OXOGLUTARATE/IRON-DEPENDENT DIOXYGENASE"/>
    <property type="match status" value="1"/>
</dbReference>
<dbReference type="InterPro" id="IPR050295">
    <property type="entry name" value="Plant_2OG-oxidoreductases"/>
</dbReference>
<dbReference type="Pfam" id="PF03171">
    <property type="entry name" value="2OG-FeII_Oxy"/>
    <property type="match status" value="1"/>
</dbReference>
<evidence type="ECO:0000256" key="3">
    <source>
        <dbReference type="ARBA" id="ARBA00023002"/>
    </source>
</evidence>
<keyword evidence="4 5" id="KW-0408">Iron</keyword>
<organism evidence="7 8">
    <name type="scientific">Zizania palustris</name>
    <name type="common">Northern wild rice</name>
    <dbReference type="NCBI Taxonomy" id="103762"/>
    <lineage>
        <taxon>Eukaryota</taxon>
        <taxon>Viridiplantae</taxon>
        <taxon>Streptophyta</taxon>
        <taxon>Embryophyta</taxon>
        <taxon>Tracheophyta</taxon>
        <taxon>Spermatophyta</taxon>
        <taxon>Magnoliopsida</taxon>
        <taxon>Liliopsida</taxon>
        <taxon>Poales</taxon>
        <taxon>Poaceae</taxon>
        <taxon>BOP clade</taxon>
        <taxon>Oryzoideae</taxon>
        <taxon>Oryzeae</taxon>
        <taxon>Zizaniinae</taxon>
        <taxon>Zizania</taxon>
    </lineage>
</organism>
<keyword evidence="3 5" id="KW-0560">Oxidoreductase</keyword>
<comment type="caution">
    <text evidence="7">The sequence shown here is derived from an EMBL/GenBank/DDBJ whole genome shotgun (WGS) entry which is preliminary data.</text>
</comment>
<dbReference type="InterPro" id="IPR005123">
    <property type="entry name" value="Oxoglu/Fe-dep_dioxygenase_dom"/>
</dbReference>
<gene>
    <name evidence="7" type="ORF">GUJ93_ZPchr0012g20398</name>
</gene>
<evidence type="ECO:0000259" key="6">
    <source>
        <dbReference type="PROSITE" id="PS51471"/>
    </source>
</evidence>
<name>A0A8J5WR06_ZIZPA</name>
<evidence type="ECO:0000313" key="7">
    <source>
        <dbReference type="EMBL" id="KAG8092539.1"/>
    </source>
</evidence>
<dbReference type="EMBL" id="JAAALK010000080">
    <property type="protein sequence ID" value="KAG8092539.1"/>
    <property type="molecule type" value="Genomic_DNA"/>
</dbReference>
<evidence type="ECO:0000256" key="5">
    <source>
        <dbReference type="RuleBase" id="RU003682"/>
    </source>
</evidence>
<proteinExistence type="inferred from homology"/>
<dbReference type="InterPro" id="IPR044861">
    <property type="entry name" value="IPNS-like_FE2OG_OXY"/>
</dbReference>
<reference evidence="7" key="2">
    <citation type="submission" date="2021-02" db="EMBL/GenBank/DDBJ databases">
        <authorList>
            <person name="Kimball J.A."/>
            <person name="Haas M.W."/>
            <person name="Macchietto M."/>
            <person name="Kono T."/>
            <person name="Duquette J."/>
            <person name="Shao M."/>
        </authorList>
    </citation>
    <scope>NUCLEOTIDE SEQUENCE</scope>
    <source>
        <tissue evidence="7">Fresh leaf tissue</tissue>
    </source>
</reference>
<reference evidence="7" key="1">
    <citation type="journal article" date="2021" name="bioRxiv">
        <title>Whole Genome Assembly and Annotation of Northern Wild Rice, Zizania palustris L., Supports a Whole Genome Duplication in the Zizania Genus.</title>
        <authorList>
            <person name="Haas M."/>
            <person name="Kono T."/>
            <person name="Macchietto M."/>
            <person name="Millas R."/>
            <person name="McGilp L."/>
            <person name="Shao M."/>
            <person name="Duquette J."/>
            <person name="Hirsch C.N."/>
            <person name="Kimball J."/>
        </authorList>
    </citation>
    <scope>NUCLEOTIDE SEQUENCE</scope>
    <source>
        <tissue evidence="7">Fresh leaf tissue</tissue>
    </source>
</reference>
<evidence type="ECO:0000256" key="1">
    <source>
        <dbReference type="ARBA" id="ARBA00008056"/>
    </source>
</evidence>